<evidence type="ECO:0000256" key="5">
    <source>
        <dbReference type="ARBA" id="ARBA00022694"/>
    </source>
</evidence>
<keyword evidence="13" id="KW-1185">Reference proteome</keyword>
<dbReference type="GO" id="GO:0042781">
    <property type="term" value="F:3'-tRNA processing endoribonuclease activity"/>
    <property type="evidence" value="ECO:0007669"/>
    <property type="project" value="UniProtKB-EC"/>
</dbReference>
<evidence type="ECO:0000256" key="1">
    <source>
        <dbReference type="ARBA" id="ARBA00000402"/>
    </source>
</evidence>
<name>A0A2H6KFL7_9APIC</name>
<dbReference type="Gene3D" id="3.60.15.10">
    <property type="entry name" value="Ribonuclease Z/Hydroxyacylglutathione hydrolase-like"/>
    <property type="match status" value="2"/>
</dbReference>
<evidence type="ECO:0000256" key="6">
    <source>
        <dbReference type="ARBA" id="ARBA00022722"/>
    </source>
</evidence>
<dbReference type="SUPFAM" id="SSF56281">
    <property type="entry name" value="Metallo-hydrolase/oxidoreductase"/>
    <property type="match status" value="2"/>
</dbReference>
<dbReference type="InterPro" id="IPR036866">
    <property type="entry name" value="RibonucZ/Hydroxyglut_hydro"/>
</dbReference>
<evidence type="ECO:0000256" key="8">
    <source>
        <dbReference type="ARBA" id="ARBA00022759"/>
    </source>
</evidence>
<dbReference type="RefSeq" id="XP_028868036.1">
    <property type="nucleotide sequence ID" value="XM_029012203.1"/>
</dbReference>
<dbReference type="InterPro" id="IPR001279">
    <property type="entry name" value="Metallo-B-lactamas"/>
</dbReference>
<dbReference type="EMBL" id="BDSA01000003">
    <property type="protein sequence ID" value="GBE61793.1"/>
    <property type="molecule type" value="Genomic_DNA"/>
</dbReference>
<dbReference type="Pfam" id="PF12706">
    <property type="entry name" value="Lactamase_B_2"/>
    <property type="match status" value="1"/>
</dbReference>
<evidence type="ECO:0000259" key="11">
    <source>
        <dbReference type="Pfam" id="PF12706"/>
    </source>
</evidence>
<proteinExistence type="inferred from homology"/>
<evidence type="ECO:0000313" key="12">
    <source>
        <dbReference type="EMBL" id="GBE61793.1"/>
    </source>
</evidence>
<dbReference type="GeneID" id="39875563"/>
<feature type="domain" description="Metallo-beta-lactamase" evidence="11">
    <location>
        <begin position="447"/>
        <end position="633"/>
    </location>
</feature>
<protein>
    <recommendedName>
        <fullName evidence="4">ribonuclease Z</fullName>
        <ecNumber evidence="4">3.1.26.11</ecNumber>
    </recommendedName>
</protein>
<keyword evidence="8" id="KW-0255">Endonuclease</keyword>
<comment type="catalytic activity">
    <reaction evidence="1">
        <text>Endonucleolytic cleavage of RNA, removing extra 3' nucleotides from tRNA precursor, generating 3' termini of tRNAs. A 3'-hydroxy group is left at the tRNA terminus and a 5'-phosphoryl group is left at the trailer molecule.</text>
        <dbReference type="EC" id="3.1.26.11"/>
    </reaction>
</comment>
<keyword evidence="6" id="KW-0540">Nuclease</keyword>
<dbReference type="AlphaFoldDB" id="A0A2H6KFL7"/>
<dbReference type="VEuPathDB" id="PiroplasmaDB:BOVATA_032860"/>
<dbReference type="GO" id="GO:0005739">
    <property type="term" value="C:mitochondrion"/>
    <property type="evidence" value="ECO:0007669"/>
    <property type="project" value="TreeGrafter"/>
</dbReference>
<dbReference type="GO" id="GO:1990180">
    <property type="term" value="P:mitochondrial tRNA 3'-end processing"/>
    <property type="evidence" value="ECO:0007669"/>
    <property type="project" value="TreeGrafter"/>
</dbReference>
<organism evidence="12 13">
    <name type="scientific">Babesia ovata</name>
    <dbReference type="NCBI Taxonomy" id="189622"/>
    <lineage>
        <taxon>Eukaryota</taxon>
        <taxon>Sar</taxon>
        <taxon>Alveolata</taxon>
        <taxon>Apicomplexa</taxon>
        <taxon>Aconoidasida</taxon>
        <taxon>Piroplasmida</taxon>
        <taxon>Babesiidae</taxon>
        <taxon>Babesia</taxon>
    </lineage>
</organism>
<evidence type="ECO:0000256" key="2">
    <source>
        <dbReference type="ARBA" id="ARBA00001947"/>
    </source>
</evidence>
<evidence type="ECO:0000256" key="10">
    <source>
        <dbReference type="ARBA" id="ARBA00022833"/>
    </source>
</evidence>
<comment type="cofactor">
    <cofactor evidence="2">
        <name>Zn(2+)</name>
        <dbReference type="ChEBI" id="CHEBI:29105"/>
    </cofactor>
</comment>
<sequence length="687" mass="75749">MAYVQQIGWYNLSVPPSLQLVTYRNTYLFNVGENSQRFRYTHKLSIGKIACVFLTAVNSSTVDGLTGILLAVERTSVETLRIFGPPPTKALVEAIKEQSFINPTLEVYAHEITETTFVELAREDGVVIYGASHGGDTDYGELHVVDSVVNLNVAYLIAFDNELGPFLPNEARRLGVSRVLALCISTITQVTKGSDFGRLKKGQAVQVADGSWVQPQQVIGSPLRGKKALIMHSNGPASLENVGTYGDNVNFVQVDKARNLVGRLDYVFWMSTTDSEDLVEAKAPYAMKIRCDAPFFETRKHVALTKAHYLNSVHATFAPQLFPTPPNPQDMFFGFAVDDDEHEDQPKYSTFLRPLTKIVMHPAHKATVVEDFACCGYSQELFDKDDVPIMDILDDSLLSDPSITFLGTGCATPGPIRNVSGILLSLSKTCAVILDAGRNTVGMIVVTPPRLRAIVVSHSHGDHYVGVCSLLAYRYKYGKKCKVEGRPTVFAPARILQWMEFYKNNVSPIDYEGIETVIGGSHTVPVCDSGMQFNFFAVDHISDSVGVRITHDAVGSVVYSGDTRPCDSLIEGAMDCDVLIQEGTTMRNTQTCSAASFNDRDHAQATSRYHTTFSEAVEIGEQCRARATILTHFSQRYRSIELDVEPRNDIIVAHDLMRIPIKAISTIAEPMLIAAEELNLVLNQISD</sequence>
<dbReference type="GO" id="GO:0046872">
    <property type="term" value="F:metal ion binding"/>
    <property type="evidence" value="ECO:0007669"/>
    <property type="project" value="UniProtKB-KW"/>
</dbReference>
<comment type="caution">
    <text evidence="12">The sequence shown here is derived from an EMBL/GenBank/DDBJ whole genome shotgun (WGS) entry which is preliminary data.</text>
</comment>
<dbReference type="PANTHER" id="PTHR12553">
    <property type="entry name" value="ZINC PHOSPHODIESTERASE ELAC PROTEIN 2"/>
    <property type="match status" value="1"/>
</dbReference>
<dbReference type="PANTHER" id="PTHR12553:SF49">
    <property type="entry name" value="ZINC PHOSPHODIESTERASE ELAC PROTEIN 2"/>
    <property type="match status" value="1"/>
</dbReference>
<dbReference type="InterPro" id="IPR047151">
    <property type="entry name" value="RNZ2-like"/>
</dbReference>
<gene>
    <name evidence="12" type="ORF">BOVATA_032860</name>
</gene>
<dbReference type="Proteomes" id="UP000236319">
    <property type="component" value="Unassembled WGS sequence"/>
</dbReference>
<evidence type="ECO:0000256" key="7">
    <source>
        <dbReference type="ARBA" id="ARBA00022723"/>
    </source>
</evidence>
<dbReference type="EC" id="3.1.26.11" evidence="4"/>
<dbReference type="OrthoDB" id="527344at2759"/>
<evidence type="ECO:0000256" key="4">
    <source>
        <dbReference type="ARBA" id="ARBA00012477"/>
    </source>
</evidence>
<evidence type="ECO:0000313" key="13">
    <source>
        <dbReference type="Proteomes" id="UP000236319"/>
    </source>
</evidence>
<keyword evidence="9" id="KW-0378">Hydrolase</keyword>
<evidence type="ECO:0000256" key="3">
    <source>
        <dbReference type="ARBA" id="ARBA00007823"/>
    </source>
</evidence>
<keyword evidence="5" id="KW-0819">tRNA processing</keyword>
<keyword evidence="10" id="KW-0862">Zinc</keyword>
<reference evidence="12 13" key="1">
    <citation type="journal article" date="2017" name="BMC Genomics">
        <title>Whole-genome assembly of Babesia ovata and comparative genomics between closely related pathogens.</title>
        <authorList>
            <person name="Yamagishi J."/>
            <person name="Asada M."/>
            <person name="Hakimi H."/>
            <person name="Tanaka T.Q."/>
            <person name="Sugimoto C."/>
            <person name="Kawazu S."/>
        </authorList>
    </citation>
    <scope>NUCLEOTIDE SEQUENCE [LARGE SCALE GENOMIC DNA]</scope>
    <source>
        <strain evidence="12 13">Miyake</strain>
    </source>
</reference>
<evidence type="ECO:0000256" key="9">
    <source>
        <dbReference type="ARBA" id="ARBA00022801"/>
    </source>
</evidence>
<accession>A0A2H6KFL7</accession>
<comment type="similarity">
    <text evidence="3">Belongs to the RNase Z family.</text>
</comment>
<keyword evidence="7" id="KW-0479">Metal-binding</keyword>